<dbReference type="InterPro" id="IPR004017">
    <property type="entry name" value="Cys_rich_dom"/>
</dbReference>
<evidence type="ECO:0000313" key="3">
    <source>
        <dbReference type="Proteomes" id="UP000199034"/>
    </source>
</evidence>
<dbReference type="EMBL" id="FMZM01000004">
    <property type="protein sequence ID" value="SDC89868.1"/>
    <property type="molecule type" value="Genomic_DNA"/>
</dbReference>
<evidence type="ECO:0000259" key="1">
    <source>
        <dbReference type="Pfam" id="PF02754"/>
    </source>
</evidence>
<dbReference type="Pfam" id="PF02754">
    <property type="entry name" value="CCG"/>
    <property type="match status" value="2"/>
</dbReference>
<feature type="domain" description="Cysteine-rich" evidence="1">
    <location>
        <begin position="134"/>
        <end position="218"/>
    </location>
</feature>
<dbReference type="OrthoDB" id="9770306at2"/>
<dbReference type="GO" id="GO:0016491">
    <property type="term" value="F:oxidoreductase activity"/>
    <property type="evidence" value="ECO:0007669"/>
    <property type="project" value="UniProtKB-ARBA"/>
</dbReference>
<dbReference type="STRING" id="1045774.SAMN05421872_104342"/>
<gene>
    <name evidence="2" type="ORF">SAMN05421872_104342</name>
</gene>
<sequence>MRVALMVTCVNDAMFPETGKAVVTLLRRLGVDVEFPAAQTCCAQPMVNTGYLDEAVPVVRTFVDAFAGYDAIVTPSGSCAGSARHQHGIVAKRSGDAGLVQAVAETAPKTYELTEFLVDVLGVTDVGAYFPHRVTYHPTCHSLRMLGVGDRPRQLLEKVRGIRLTDLPKAEECCGFGGTFAVKNADTSIAMGADKARHVRDTGAEVLVAGDNSCLMHIGGVLSRQRSGVRVMHLAEILASTEDAPVLAAPAAPTRAQEAPR</sequence>
<dbReference type="PANTHER" id="PTHR30296:SF0">
    <property type="entry name" value="LACTATE UTILIZATION PROTEIN A"/>
    <property type="match status" value="1"/>
</dbReference>
<dbReference type="RefSeq" id="WP_090854427.1">
    <property type="nucleotide sequence ID" value="NZ_FMZM01000004.1"/>
</dbReference>
<evidence type="ECO:0000313" key="2">
    <source>
        <dbReference type="EMBL" id="SDC89868.1"/>
    </source>
</evidence>
<dbReference type="GO" id="GO:0005829">
    <property type="term" value="C:cytosol"/>
    <property type="evidence" value="ECO:0007669"/>
    <property type="project" value="TreeGrafter"/>
</dbReference>
<name>A0A1G6QC33_9ACTN</name>
<dbReference type="Proteomes" id="UP000199034">
    <property type="component" value="Unassembled WGS sequence"/>
</dbReference>
<organism evidence="2 3">
    <name type="scientific">Nocardioides lianchengensis</name>
    <dbReference type="NCBI Taxonomy" id="1045774"/>
    <lineage>
        <taxon>Bacteria</taxon>
        <taxon>Bacillati</taxon>
        <taxon>Actinomycetota</taxon>
        <taxon>Actinomycetes</taxon>
        <taxon>Propionibacteriales</taxon>
        <taxon>Nocardioidaceae</taxon>
        <taxon>Nocardioides</taxon>
    </lineage>
</organism>
<feature type="domain" description="Cysteine-rich" evidence="1">
    <location>
        <begin position="3"/>
        <end position="80"/>
    </location>
</feature>
<protein>
    <submittedName>
        <fullName evidence="2">L-lactate dehydrogenase complex protein LldE</fullName>
    </submittedName>
</protein>
<keyword evidence="3" id="KW-1185">Reference proteome</keyword>
<dbReference type="PANTHER" id="PTHR30296">
    <property type="entry name" value="UNCHARACTERIZED PROTEIN YKGE"/>
    <property type="match status" value="1"/>
</dbReference>
<dbReference type="AlphaFoldDB" id="A0A1G6QC33"/>
<proteinExistence type="predicted"/>
<accession>A0A1G6QC33</accession>
<reference evidence="2 3" key="1">
    <citation type="submission" date="2016-10" db="EMBL/GenBank/DDBJ databases">
        <authorList>
            <person name="de Groot N.N."/>
        </authorList>
    </citation>
    <scope>NUCLEOTIDE SEQUENCE [LARGE SCALE GENOMIC DNA]</scope>
    <source>
        <strain evidence="2 3">CGMCC 4.6858</strain>
    </source>
</reference>